<dbReference type="InterPro" id="IPR037010">
    <property type="entry name" value="VitB12-dep_Met_synth_activ_sf"/>
</dbReference>
<protein>
    <submittedName>
        <fullName evidence="1">Vitamin B12 dependent methionine synthase, activation domain</fullName>
    </submittedName>
</protein>
<evidence type="ECO:0000313" key="1">
    <source>
        <dbReference type="EMBL" id="PKD26874.1"/>
    </source>
</evidence>
<name>A0A2N0UIQ4_9FIRM</name>
<gene>
    <name evidence="1" type="ORF">RBATCC27255_01739</name>
</gene>
<dbReference type="InterPro" id="IPR017342">
    <property type="entry name" value="S-AdoMet-dep_Met_synth_prd"/>
</dbReference>
<organism evidence="1 2">
    <name type="scientific">Ruminococcus bromii</name>
    <dbReference type="NCBI Taxonomy" id="40518"/>
    <lineage>
        <taxon>Bacteria</taxon>
        <taxon>Bacillati</taxon>
        <taxon>Bacillota</taxon>
        <taxon>Clostridia</taxon>
        <taxon>Eubacteriales</taxon>
        <taxon>Oscillospiraceae</taxon>
        <taxon>Ruminococcus</taxon>
    </lineage>
</organism>
<dbReference type="GO" id="GO:0008705">
    <property type="term" value="F:methionine synthase activity"/>
    <property type="evidence" value="ECO:0007669"/>
    <property type="project" value="InterPro"/>
</dbReference>
<dbReference type="Gene3D" id="3.40.109.40">
    <property type="match status" value="1"/>
</dbReference>
<dbReference type="Proteomes" id="UP000233425">
    <property type="component" value="Unassembled WGS sequence"/>
</dbReference>
<keyword evidence="2" id="KW-1185">Reference proteome</keyword>
<dbReference type="SUPFAM" id="SSF56507">
    <property type="entry name" value="Methionine synthase activation domain-like"/>
    <property type="match status" value="1"/>
</dbReference>
<sequence length="214" mass="24068">MITLDRLNRKEAIRYLGGAGISLNYRMDVLMDECEKEILKTAEPRFLYVERKAPFDDILLGNDIKKHLEGCHTAVMMCATIGSEIDKLIRISQISDMARAVVLDSFASVAVEQVCQKVDEILAEKYSGKYMTFRFSPGYGDYPIEMQKEYLRILDAPRKIGLTTGDSCLLVPSKSVTAVLGISDNPIERRKRGCAICSMKGKCRFRRNGEHCGV</sequence>
<dbReference type="GeneID" id="93768458"/>
<comment type="caution">
    <text evidence="1">The sequence shown here is derived from an EMBL/GenBank/DDBJ whole genome shotgun (WGS) entry which is preliminary data.</text>
</comment>
<proteinExistence type="predicted"/>
<reference evidence="1" key="1">
    <citation type="journal article" date="2018" name="Environ. Microbiol.">
        <title>Sporulation capability and amylosome conservation among diverse human colonic and rumen isolates of the keystone starch-degrader Ruminococcus bromii.</title>
        <authorList>
            <person name="Mukhopadhya I."/>
            <person name="Morais S."/>
            <person name="Laverde-Gomez J."/>
            <person name="Sheridan P.O."/>
            <person name="Walker A.W."/>
            <person name="Kelly W."/>
            <person name="Klieve A.V."/>
            <person name="Ouwerkerk D."/>
            <person name="Duncan S.H."/>
            <person name="Louis P."/>
            <person name="Koropatkin N."/>
            <person name="Cockburn D."/>
            <person name="Kibler R."/>
            <person name="Cooper P.J."/>
            <person name="Sandoval C."/>
            <person name="Crost E."/>
            <person name="Juge N."/>
            <person name="Bayer E.A."/>
            <person name="Flint H.J."/>
        </authorList>
    </citation>
    <scope>NUCLEOTIDE SEQUENCE [LARGE SCALE GENOMIC DNA]</scope>
    <source>
        <strain evidence="1">ATCC 27255</strain>
    </source>
</reference>
<dbReference type="PIRSF" id="PIRSF037984">
    <property type="entry name" value="Met_synth_TM0269_prd"/>
    <property type="match status" value="1"/>
</dbReference>
<accession>A0A2N0UIQ4</accession>
<evidence type="ECO:0000313" key="2">
    <source>
        <dbReference type="Proteomes" id="UP000233425"/>
    </source>
</evidence>
<dbReference type="EMBL" id="NNSR01000073">
    <property type="protein sequence ID" value="PKD26874.1"/>
    <property type="molecule type" value="Genomic_DNA"/>
</dbReference>
<dbReference type="AlphaFoldDB" id="A0A2N0UIQ4"/>
<dbReference type="RefSeq" id="WP_015523117.1">
    <property type="nucleotide sequence ID" value="NZ_CABMMZ010000073.1"/>
</dbReference>